<keyword evidence="8" id="KW-0472">Membrane</keyword>
<reference evidence="11" key="1">
    <citation type="submission" date="2006-12" db="EMBL/GenBank/DDBJ databases">
        <title>Complete sequence of chromosome 1 of Verminephrobacter eiseniae EF01-2.</title>
        <authorList>
            <person name="Copeland A."/>
            <person name="Lucas S."/>
            <person name="Lapidus A."/>
            <person name="Barry K."/>
            <person name="Detter J.C."/>
            <person name="Glavina del Rio T."/>
            <person name="Dalin E."/>
            <person name="Tice H."/>
            <person name="Pitluck S."/>
            <person name="Chertkov O."/>
            <person name="Brettin T."/>
            <person name="Bruce D."/>
            <person name="Han C."/>
            <person name="Tapia R."/>
            <person name="Gilna P."/>
            <person name="Schmutz J."/>
            <person name="Larimer F."/>
            <person name="Land M."/>
            <person name="Hauser L."/>
            <person name="Kyrpides N."/>
            <person name="Kim E."/>
            <person name="Stahl D."/>
            <person name="Richardson P."/>
        </authorList>
    </citation>
    <scope>NUCLEOTIDE SEQUENCE [LARGE SCALE GENOMIC DNA]</scope>
    <source>
        <strain evidence="11">EF01-2</strain>
    </source>
</reference>
<evidence type="ECO:0000256" key="2">
    <source>
        <dbReference type="ARBA" id="ARBA00005417"/>
    </source>
</evidence>
<keyword evidence="3" id="KW-0813">Transport</keyword>
<dbReference type="PANTHER" id="PTHR43166">
    <property type="entry name" value="AMINO ACID IMPORT ATP-BINDING PROTEIN"/>
    <property type="match status" value="1"/>
</dbReference>
<dbReference type="RefSeq" id="WP_011809910.1">
    <property type="nucleotide sequence ID" value="NC_008786.1"/>
</dbReference>
<dbReference type="InterPro" id="IPR003593">
    <property type="entry name" value="AAA+_ATPase"/>
</dbReference>
<dbReference type="NCBIfam" id="TIGR03005">
    <property type="entry name" value="ectoine_ehuA"/>
    <property type="match status" value="1"/>
</dbReference>
<dbReference type="SMART" id="SM00382">
    <property type="entry name" value="AAA"/>
    <property type="match status" value="1"/>
</dbReference>
<comment type="similarity">
    <text evidence="2">Belongs to the ABC transporter superfamily.</text>
</comment>
<dbReference type="InterPro" id="IPR030679">
    <property type="entry name" value="ABC_ATPase_HisP-typ"/>
</dbReference>
<dbReference type="InterPro" id="IPR003439">
    <property type="entry name" value="ABC_transporter-like_ATP-bd"/>
</dbReference>
<dbReference type="GO" id="GO:0005886">
    <property type="term" value="C:plasma membrane"/>
    <property type="evidence" value="ECO:0007669"/>
    <property type="project" value="UniProtKB-SubCell"/>
</dbReference>
<keyword evidence="6" id="KW-0067">ATP-binding</keyword>
<gene>
    <name evidence="10" type="ordered locus">Veis_2156</name>
</gene>
<keyword evidence="4" id="KW-1003">Cell membrane</keyword>
<evidence type="ECO:0000313" key="10">
    <source>
        <dbReference type="EMBL" id="ABM57904.1"/>
    </source>
</evidence>
<dbReference type="HOGENOM" id="CLU_000604_1_22_4"/>
<dbReference type="InterPro" id="IPR050086">
    <property type="entry name" value="MetN_ABC_transporter-like"/>
</dbReference>
<evidence type="ECO:0000259" key="9">
    <source>
        <dbReference type="PROSITE" id="PS50893"/>
    </source>
</evidence>
<dbReference type="SUPFAM" id="SSF52540">
    <property type="entry name" value="P-loop containing nucleoside triphosphate hydrolases"/>
    <property type="match status" value="1"/>
</dbReference>
<dbReference type="GeneID" id="76460725"/>
<evidence type="ECO:0000256" key="6">
    <source>
        <dbReference type="ARBA" id="ARBA00022840"/>
    </source>
</evidence>
<accession>A1WJU7</accession>
<dbReference type="Gene3D" id="3.40.50.300">
    <property type="entry name" value="P-loop containing nucleotide triphosphate hydrolases"/>
    <property type="match status" value="1"/>
</dbReference>
<dbReference type="GO" id="GO:0005524">
    <property type="term" value="F:ATP binding"/>
    <property type="evidence" value="ECO:0007669"/>
    <property type="project" value="UniProtKB-KW"/>
</dbReference>
<dbReference type="GO" id="GO:0016887">
    <property type="term" value="F:ATP hydrolysis activity"/>
    <property type="evidence" value="ECO:0007669"/>
    <property type="project" value="InterPro"/>
</dbReference>
<organism evidence="10 11">
    <name type="scientific">Verminephrobacter eiseniae (strain EF01-2)</name>
    <dbReference type="NCBI Taxonomy" id="391735"/>
    <lineage>
        <taxon>Bacteria</taxon>
        <taxon>Pseudomonadati</taxon>
        <taxon>Pseudomonadota</taxon>
        <taxon>Betaproteobacteria</taxon>
        <taxon>Burkholderiales</taxon>
        <taxon>Comamonadaceae</taxon>
        <taxon>Verminephrobacter</taxon>
    </lineage>
</organism>
<feature type="domain" description="ABC transporter" evidence="9">
    <location>
        <begin position="15"/>
        <end position="260"/>
    </location>
</feature>
<dbReference type="STRING" id="391735.Veis_2156"/>
<dbReference type="PROSITE" id="PS50893">
    <property type="entry name" value="ABC_TRANSPORTER_2"/>
    <property type="match status" value="1"/>
</dbReference>
<dbReference type="PIRSF" id="PIRSF039085">
    <property type="entry name" value="ABC_ATPase_HisP"/>
    <property type="match status" value="1"/>
</dbReference>
<dbReference type="GO" id="GO:0015424">
    <property type="term" value="F:ABC-type amino acid transporter activity"/>
    <property type="evidence" value="ECO:0007669"/>
    <property type="project" value="InterPro"/>
</dbReference>
<name>A1WJU7_VEREI</name>
<protein>
    <submittedName>
        <fullName evidence="10">ABC transporter related</fullName>
    </submittedName>
</protein>
<sequence>MQPEPAPDASATPMVRFKGATKRYGALTVIDALHLDVARNEKLAIIGPSGSGKSTLLRVLMTLDPLTDGVIEVDGEPLTHMWRSGELVTASKRHVRQVRSKIGMVFQSFNLFAHMTAIENTIEAPLRVLGMSKKEASERGRELLSMVGLADKCHHYPSQLSGGQQQRVAIARALAMRPKIMLFDEVTSALDPELCGEVLNVIRKLGSEHNLTMLMVTHQMGFAKEFADRVCFFSQGKVIEQAAPQQFFSAPQHERTQQFLRAVTQAL</sequence>
<dbReference type="KEGG" id="vei:Veis_2156"/>
<keyword evidence="11" id="KW-1185">Reference proteome</keyword>
<evidence type="ECO:0000256" key="4">
    <source>
        <dbReference type="ARBA" id="ARBA00022475"/>
    </source>
</evidence>
<proteinExistence type="inferred from homology"/>
<evidence type="ECO:0000256" key="1">
    <source>
        <dbReference type="ARBA" id="ARBA00004202"/>
    </source>
</evidence>
<evidence type="ECO:0000256" key="5">
    <source>
        <dbReference type="ARBA" id="ARBA00022741"/>
    </source>
</evidence>
<dbReference type="EMBL" id="CP000542">
    <property type="protein sequence ID" value="ABM57904.1"/>
    <property type="molecule type" value="Genomic_DNA"/>
</dbReference>
<dbReference type="eggNOG" id="COG1126">
    <property type="taxonomic scope" value="Bacteria"/>
</dbReference>
<dbReference type="AlphaFoldDB" id="A1WJU7"/>
<dbReference type="Pfam" id="PF00005">
    <property type="entry name" value="ABC_tran"/>
    <property type="match status" value="1"/>
</dbReference>
<dbReference type="InterPro" id="IPR014343">
    <property type="entry name" value="Ectoine_EhuA"/>
</dbReference>
<evidence type="ECO:0000313" key="11">
    <source>
        <dbReference type="Proteomes" id="UP000000374"/>
    </source>
</evidence>
<evidence type="ECO:0000256" key="7">
    <source>
        <dbReference type="ARBA" id="ARBA00022970"/>
    </source>
</evidence>
<keyword evidence="7" id="KW-0029">Amino-acid transport</keyword>
<dbReference type="InterPro" id="IPR017871">
    <property type="entry name" value="ABC_transporter-like_CS"/>
</dbReference>
<keyword evidence="5" id="KW-0547">Nucleotide-binding</keyword>
<dbReference type="InterPro" id="IPR027417">
    <property type="entry name" value="P-loop_NTPase"/>
</dbReference>
<comment type="subcellular location">
    <subcellularLocation>
        <location evidence="1">Cell membrane</location>
        <topology evidence="1">Peripheral membrane protein</topology>
    </subcellularLocation>
</comment>
<dbReference type="PANTHER" id="PTHR43166:SF9">
    <property type="entry name" value="GLUTAMATE_ASPARTATE IMPORT ATP-BINDING PROTEIN GLTL"/>
    <property type="match status" value="1"/>
</dbReference>
<evidence type="ECO:0000256" key="3">
    <source>
        <dbReference type="ARBA" id="ARBA00022448"/>
    </source>
</evidence>
<evidence type="ECO:0000256" key="8">
    <source>
        <dbReference type="ARBA" id="ARBA00023136"/>
    </source>
</evidence>
<dbReference type="Proteomes" id="UP000000374">
    <property type="component" value="Chromosome"/>
</dbReference>
<dbReference type="PROSITE" id="PS00211">
    <property type="entry name" value="ABC_TRANSPORTER_1"/>
    <property type="match status" value="1"/>
</dbReference>